<dbReference type="PANTHER" id="PTHR47679:SF1">
    <property type="entry name" value="PROTEIN TORNADO 1"/>
    <property type="match status" value="1"/>
</dbReference>
<comment type="caution">
    <text evidence="1">The sequence shown here is derived from an EMBL/GenBank/DDBJ whole genome shotgun (WGS) entry which is preliminary data.</text>
</comment>
<dbReference type="SUPFAM" id="SSF52047">
    <property type="entry name" value="RNI-like"/>
    <property type="match status" value="1"/>
</dbReference>
<organism evidence="1 2">
    <name type="scientific">Marchantia polymorpha subsp. ruderalis</name>
    <dbReference type="NCBI Taxonomy" id="1480154"/>
    <lineage>
        <taxon>Eukaryota</taxon>
        <taxon>Viridiplantae</taxon>
        <taxon>Streptophyta</taxon>
        <taxon>Embryophyta</taxon>
        <taxon>Marchantiophyta</taxon>
        <taxon>Marchantiopsida</taxon>
        <taxon>Marchantiidae</taxon>
        <taxon>Marchantiales</taxon>
        <taxon>Marchantiaceae</taxon>
        <taxon>Marchantia</taxon>
    </lineage>
</organism>
<keyword evidence="2" id="KW-1185">Reference proteome</keyword>
<dbReference type="Gene3D" id="3.80.10.10">
    <property type="entry name" value="Ribonuclease Inhibitor"/>
    <property type="match status" value="1"/>
</dbReference>
<protein>
    <recommendedName>
        <fullName evidence="3">C-terminal of Roc (COR) domain-containing protein</fullName>
    </recommendedName>
</protein>
<name>A0A176VWX9_MARPO</name>
<sequence>MEGEGASMLSRAPELAIGEMESVDEEPELPPAVQDLIRRLGGKAMHVSLPPILSCPELEDFFPERAPLSTNTGWRSQVRLRVLEAIGSCRSFETLIVEGICGRHISRLTASEWEVVLRGFNSSSVLREMEIGQLTWSSEAEVESLGLQLGVILNSSSVAHLTIEDCRLTPRFFLNLASGLRENYQSKLKSLQLRQAWENASAVKYVVEMLNGDSRLETLSLGKHSREGYRPYMLEYHILYKRDEAAVRLLSQALKQNSSLTKLVLTEVEGGSAALLLNALAGDDGNRSIERLELIEISGLGKFLREIFISNRSLRAVMLNNMAMPLEEWRLLGEAIRDNATVTNVSISTLLESGLLLEELEELACAASSDGKEPVLHLENLPQDYDEVVSAFNLLGRVLRGEIKSIQSFCLYQLFSSISGGFRTGNQKSMESILPMYGKTGETSVLSRLKLKLYNEDIFKGVWKQLLWCLRGNTRVTSLTLSIPLGLGSIPWLSRYEGFKEEFRDLMRLLQVNLTLREIDVSETPWQADGKAARIEAALKQNQQRAVYMTAFREAQLQFGEAKAGRLFLCGSPRAGKTQLRQTLMTIIQGKSWIGNKWDELRRTKGIEVEFLQNNDKMQISVWDLAGHWIFRTLQTVLFPQTSDFCVFLFVYSPYREETSSRKLDSCFRNELEGWLTFIASSMKVTGHNLPQVLVVISHKDKMSSNSLTWAHSIVEELRKIFANYVDLRPIQDFLYVDSRKKKQVIPLKNHIFEIFENLFSEKSPLVPQLCIQLSALLLSNIKANRTCPLWPLKKFHDFCDPSLKQLIPSSSANSVDHSRILTSLVSYLNDVGSIIYIPNLDHIVVDPNWLTNSFLGELIAVGQLFQAQESKAYGRTISRDSTESKDGFVNESVFDQLMETFLGKQPRLQNVDREILEKILFNLDLGFKLEDTSQYFIPSFIREHASMEEQKHQKGAHAKSMAWDSKVATSQFVGIRIQCEDLKTMSLTAAFFPRFQVFMRRKLISEMHVSKETVTFSRHYLRLYLDGHQIFVEHVQSENSHNYVDVLMLCSEHKSKEAAIKYVLENIVHELISFCASPNGCPGVALVLGVIQTICVEMLIPSHLRGAILIKELKSEFFDDINKKLRGIALDRSQLVKEEELLHYEYTWPPIPALHLNATFEKATNLLWKSDVEAVVNEIRQKRNQQLESLQQSLIRLNNDLAQSHPESENRVTNSSLPHIKDCNLALATCSRQASTSVDTQLVLSEIHQLGEKVHSVHETVRSVKSIVQGLDVKMEQIISLQQQLQSTLGAYMSKVDRVIEYSESHQQSRTPKRPYVTDDVGIFYRISASLHLGTTVRLRLMCEAVTGFHPVKDQEGLRLRLDRENSGWIPRVIEISYKVMYYAAKAGLDGTLGLGEAIPQWDDLKTDIVKLDNISDIDRWAIRNGGHSVQLNEAWLRIQQILAPQLRDSIPRIFKLCQVKYVRQQNGGHAWVCAECMCKGSLSGSLTC</sequence>
<dbReference type="PANTHER" id="PTHR47679">
    <property type="entry name" value="PROTEIN TORNADO 1"/>
    <property type="match status" value="1"/>
</dbReference>
<dbReference type="SUPFAM" id="SSF52540">
    <property type="entry name" value="P-loop containing nucleoside triphosphate hydrolases"/>
    <property type="match status" value="1"/>
</dbReference>
<dbReference type="EMBL" id="LVLJ01002476">
    <property type="protein sequence ID" value="OAE24782.1"/>
    <property type="molecule type" value="Genomic_DNA"/>
</dbReference>
<reference evidence="1" key="1">
    <citation type="submission" date="2016-03" db="EMBL/GenBank/DDBJ databases">
        <title>Mechanisms controlling the formation of the plant cell surface in tip-growing cells are functionally conserved among land plants.</title>
        <authorList>
            <person name="Honkanen S."/>
            <person name="Jones V.A."/>
            <person name="Morieri G."/>
            <person name="Champion C."/>
            <person name="Hetherington A.J."/>
            <person name="Kelly S."/>
            <person name="Saint-Marcoux D."/>
            <person name="Proust H."/>
            <person name="Prescott H."/>
            <person name="Dolan L."/>
        </authorList>
    </citation>
    <scope>NUCLEOTIDE SEQUENCE [LARGE SCALE GENOMIC DNA]</scope>
    <source>
        <tissue evidence="1">Whole gametophyte</tissue>
    </source>
</reference>
<evidence type="ECO:0000313" key="1">
    <source>
        <dbReference type="EMBL" id="OAE24782.1"/>
    </source>
</evidence>
<accession>A0A176VWX9</accession>
<evidence type="ECO:0008006" key="3">
    <source>
        <dbReference type="Google" id="ProtNLM"/>
    </source>
</evidence>
<dbReference type="InterPro" id="IPR027417">
    <property type="entry name" value="P-loop_NTPase"/>
</dbReference>
<evidence type="ECO:0000313" key="2">
    <source>
        <dbReference type="Proteomes" id="UP000077202"/>
    </source>
</evidence>
<dbReference type="Proteomes" id="UP000077202">
    <property type="component" value="Unassembled WGS sequence"/>
</dbReference>
<dbReference type="Gene3D" id="3.40.50.300">
    <property type="entry name" value="P-loop containing nucleotide triphosphate hydrolases"/>
    <property type="match status" value="1"/>
</dbReference>
<dbReference type="InterPro" id="IPR032675">
    <property type="entry name" value="LRR_dom_sf"/>
</dbReference>
<proteinExistence type="predicted"/>
<gene>
    <name evidence="1" type="ORF">AXG93_48s1300</name>
</gene>